<dbReference type="GO" id="GO:0098855">
    <property type="term" value="C:HCN channel complex"/>
    <property type="evidence" value="ECO:0007669"/>
    <property type="project" value="TreeGrafter"/>
</dbReference>
<dbReference type="InterPro" id="IPR018490">
    <property type="entry name" value="cNMP-bd_dom_sf"/>
</dbReference>
<dbReference type="InterPro" id="IPR018488">
    <property type="entry name" value="cNMP-bd_CS"/>
</dbReference>
<proteinExistence type="predicted"/>
<organism evidence="3 4">
    <name type="scientific">Ceratosolen solmsi marchali</name>
    <dbReference type="NCBI Taxonomy" id="326594"/>
    <lineage>
        <taxon>Eukaryota</taxon>
        <taxon>Metazoa</taxon>
        <taxon>Ecdysozoa</taxon>
        <taxon>Arthropoda</taxon>
        <taxon>Hexapoda</taxon>
        <taxon>Insecta</taxon>
        <taxon>Pterygota</taxon>
        <taxon>Neoptera</taxon>
        <taxon>Endopterygota</taxon>
        <taxon>Hymenoptera</taxon>
        <taxon>Apocrita</taxon>
        <taxon>Proctotrupomorpha</taxon>
        <taxon>Chalcidoidea</taxon>
        <taxon>Agaonidae</taxon>
        <taxon>Agaoninae</taxon>
        <taxon>Ceratosolen</taxon>
    </lineage>
</organism>
<gene>
    <name evidence="4" type="primary">LOC105363044</name>
</gene>
<dbReference type="GeneID" id="105363044"/>
<dbReference type="Gene3D" id="1.10.287.70">
    <property type="match status" value="1"/>
</dbReference>
<evidence type="ECO:0000259" key="2">
    <source>
        <dbReference type="PROSITE" id="PS50042"/>
    </source>
</evidence>
<dbReference type="SUPFAM" id="SSF51206">
    <property type="entry name" value="cAMP-binding domain-like"/>
    <property type="match status" value="1"/>
</dbReference>
<dbReference type="Pfam" id="PF00027">
    <property type="entry name" value="cNMP_binding"/>
    <property type="match status" value="1"/>
</dbReference>
<sequence length="573" mass="67227">MHLINLIPEVVLNAEKPKPVLKHTCRIPSEPDEVDKLIKGSDLFSYVNRWFMRKRILSPNQYYAQTYLKSTTAIKREINNHLLKFPFMIHPFSSFRNLWYIIVSVITIITLVWVPFLSAFYLDSALPSFGYLVIIDIIMVLDNFIYCLTGYYDQITKKVILDPKIVFKKYVTSFFIFDFFSALPFQTIDFIINNEKSISWYGSIANCFKIFRVGNLIRNIRHLNHAYNVHFQIRIYLDLFLILTISLHWSACMTYYVPLLILKFPNAIDIDSKSWILSKNMEKRDTKMKKYILSMNRAMISLVSSEHYLDVATPEDMIINFILSIIGKIGFIYLLSQFSRLITTLQSFNNERLKLLQQLQEYMQYKELPRVMQKRLLEYSNYWYKKNFIRDTHILSQVSEPLRKELIFHNYKRLLDNVKLFKYLPEPAIEKLIMFIKPELYLSNDIIVKSGTIGDTMYFIDSGTVAVYSSFGKEICHLEDGSYFGEMALVIENEQRIADVVAIETCEILKVSRDAFLQIVATYPNLLGHLQKVVLTQLATSVPLNDIYKREDLERNYVNISNLRRAIGSTTQN</sequence>
<feature type="domain" description="Cyclic nucleotide-binding" evidence="2">
    <location>
        <begin position="420"/>
        <end position="520"/>
    </location>
</feature>
<evidence type="ECO:0000256" key="1">
    <source>
        <dbReference type="SAM" id="Phobius"/>
    </source>
</evidence>
<keyword evidence="3" id="KW-1185">Reference proteome</keyword>
<dbReference type="InterPro" id="IPR000595">
    <property type="entry name" value="cNMP-bd_dom"/>
</dbReference>
<dbReference type="GO" id="GO:0035725">
    <property type="term" value="P:sodium ion transmembrane transport"/>
    <property type="evidence" value="ECO:0007669"/>
    <property type="project" value="TreeGrafter"/>
</dbReference>
<keyword evidence="1" id="KW-0472">Membrane</keyword>
<name>A0AAJ7DWF1_9HYME</name>
<dbReference type="GO" id="GO:0005249">
    <property type="term" value="F:voltage-gated potassium channel activity"/>
    <property type="evidence" value="ECO:0007669"/>
    <property type="project" value="TreeGrafter"/>
</dbReference>
<dbReference type="InterPro" id="IPR014710">
    <property type="entry name" value="RmlC-like_jellyroll"/>
</dbReference>
<dbReference type="SMART" id="SM00100">
    <property type="entry name" value="cNMP"/>
    <property type="match status" value="1"/>
</dbReference>
<accession>A0AAJ7DWF1</accession>
<dbReference type="GO" id="GO:0003254">
    <property type="term" value="P:regulation of membrane depolarization"/>
    <property type="evidence" value="ECO:0007669"/>
    <property type="project" value="TreeGrafter"/>
</dbReference>
<dbReference type="InterPro" id="IPR051413">
    <property type="entry name" value="K/Na_HCN_channel"/>
</dbReference>
<feature type="transmembrane region" description="Helical" evidence="1">
    <location>
        <begin position="235"/>
        <end position="257"/>
    </location>
</feature>
<evidence type="ECO:0000313" key="4">
    <source>
        <dbReference type="RefSeq" id="XP_011498917.1"/>
    </source>
</evidence>
<dbReference type="Proteomes" id="UP000695007">
    <property type="component" value="Unplaced"/>
</dbReference>
<dbReference type="CDD" id="cd00038">
    <property type="entry name" value="CAP_ED"/>
    <property type="match status" value="1"/>
</dbReference>
<dbReference type="PANTHER" id="PTHR45689:SF14">
    <property type="entry name" value="CYCLIC NUCLEOTIDE-GATED CATION CHANNEL SUBUNIT A-LIKE PROTEIN"/>
    <property type="match status" value="1"/>
</dbReference>
<dbReference type="AlphaFoldDB" id="A0AAJ7DWF1"/>
<dbReference type="Gene3D" id="2.60.120.10">
    <property type="entry name" value="Jelly Rolls"/>
    <property type="match status" value="1"/>
</dbReference>
<dbReference type="Gene3D" id="1.10.287.630">
    <property type="entry name" value="Helix hairpin bin"/>
    <property type="match status" value="1"/>
</dbReference>
<reference evidence="4" key="1">
    <citation type="submission" date="2025-08" db="UniProtKB">
        <authorList>
            <consortium name="RefSeq"/>
        </authorList>
    </citation>
    <scope>IDENTIFICATION</scope>
</reference>
<dbReference type="PROSITE" id="PS50042">
    <property type="entry name" value="CNMP_BINDING_3"/>
    <property type="match status" value="1"/>
</dbReference>
<protein>
    <submittedName>
        <fullName evidence="4">Potassium/sodium hyperpolarization-activated cyclic nucleotide-gated channel 1-like</fullName>
    </submittedName>
</protein>
<keyword evidence="1" id="KW-0812">Transmembrane</keyword>
<dbReference type="RefSeq" id="XP_011498917.1">
    <property type="nucleotide sequence ID" value="XM_011500615.1"/>
</dbReference>
<keyword evidence="1" id="KW-1133">Transmembrane helix</keyword>
<feature type="transmembrane region" description="Helical" evidence="1">
    <location>
        <begin position="317"/>
        <end position="335"/>
    </location>
</feature>
<dbReference type="KEGG" id="csol:105363044"/>
<feature type="transmembrane region" description="Helical" evidence="1">
    <location>
        <begin position="98"/>
        <end position="122"/>
    </location>
</feature>
<dbReference type="PANTHER" id="PTHR45689">
    <property type="entry name" value="I[[H]] CHANNEL, ISOFORM E"/>
    <property type="match status" value="1"/>
</dbReference>
<feature type="transmembrane region" description="Helical" evidence="1">
    <location>
        <begin position="128"/>
        <end position="149"/>
    </location>
</feature>
<dbReference type="PROSITE" id="PS00888">
    <property type="entry name" value="CNMP_BINDING_1"/>
    <property type="match status" value="1"/>
</dbReference>
<evidence type="ECO:0000313" key="3">
    <source>
        <dbReference type="Proteomes" id="UP000695007"/>
    </source>
</evidence>